<dbReference type="EMBL" id="CM010720">
    <property type="protein sequence ID" value="RZC67748.1"/>
    <property type="molecule type" value="Genomic_DNA"/>
</dbReference>
<accession>A0A4Y7K6Y6</accession>
<keyword evidence="2" id="KW-1185">Reference proteome</keyword>
<gene>
    <name evidence="1" type="ORF">C5167_011432</name>
</gene>
<dbReference type="Gramene" id="RZC67748">
    <property type="protein sequence ID" value="RZC67748"/>
    <property type="gene ID" value="C5167_011432"/>
</dbReference>
<evidence type="ECO:0000313" key="1">
    <source>
        <dbReference type="EMBL" id="RZC67748.1"/>
    </source>
</evidence>
<proteinExistence type="predicted"/>
<protein>
    <submittedName>
        <fullName evidence="1">Uncharacterized protein</fullName>
    </submittedName>
</protein>
<dbReference type="Proteomes" id="UP000316621">
    <property type="component" value="Chromosome 6"/>
</dbReference>
<name>A0A4Y7K6Y6_PAPSO</name>
<reference evidence="1 2" key="1">
    <citation type="journal article" date="2018" name="Science">
        <title>The opium poppy genome and morphinan production.</title>
        <authorList>
            <person name="Guo L."/>
            <person name="Winzer T."/>
            <person name="Yang X."/>
            <person name="Li Y."/>
            <person name="Ning Z."/>
            <person name="He Z."/>
            <person name="Teodor R."/>
            <person name="Lu Y."/>
            <person name="Bowser T.A."/>
            <person name="Graham I.A."/>
            <person name="Ye K."/>
        </authorList>
    </citation>
    <scope>NUCLEOTIDE SEQUENCE [LARGE SCALE GENOMIC DNA]</scope>
    <source>
        <strain evidence="2">cv. HN1</strain>
        <tissue evidence="1">Leaves</tissue>
    </source>
</reference>
<organism evidence="1 2">
    <name type="scientific">Papaver somniferum</name>
    <name type="common">Opium poppy</name>
    <dbReference type="NCBI Taxonomy" id="3469"/>
    <lineage>
        <taxon>Eukaryota</taxon>
        <taxon>Viridiplantae</taxon>
        <taxon>Streptophyta</taxon>
        <taxon>Embryophyta</taxon>
        <taxon>Tracheophyta</taxon>
        <taxon>Spermatophyta</taxon>
        <taxon>Magnoliopsida</taxon>
        <taxon>Ranunculales</taxon>
        <taxon>Papaveraceae</taxon>
        <taxon>Papaveroideae</taxon>
        <taxon>Papaver</taxon>
    </lineage>
</organism>
<sequence length="260" mass="29395">MMLINNQSLKLEMLPTVRKLGGKSTNLKKCPKPSGDVPVESPTKVVEYGVFEERYELEEHASHKINFESTVSLFQHRSSLCNIISVYKDIKDKCPQASWRSKKKSIVVILTHRSALVRLTYDKVTWRPWESAMKLIDSDQDVRMALILSKRRVGFRHLVQYLADGNLTDGEDFVNKAPYYNMLQDNVDFIAQFRKDPQSSSQPVLGLGNFSGTVPSQVWNQAGQSQTPSVSVIFNNSVGSSSMNLSRIPFQPPRFSPPDV</sequence>
<evidence type="ECO:0000313" key="2">
    <source>
        <dbReference type="Proteomes" id="UP000316621"/>
    </source>
</evidence>
<dbReference type="AlphaFoldDB" id="A0A4Y7K6Y6"/>